<sequence>MIKYTFPVKIAGHSNMVSKVTLEKNRRPDLSLLNKSNSLGLVKTAAKVVKIAPKEDDFLYVRVRAVSAGNVIEHKNGFAELVEMQDLMNNLDKYAEKIRGANDNGDFFSYDELKRTYKTFIGKAAFVDHQNENVEEARGIILDAIWNERGKFVELLIAVDKKAFPELTRGIEMGYISDVSMGCRCEKSICSICGNEAIVEEDFCDHILTAKGRTIDNKPVFEDNLGIEFFEISFVSQGADRQAKILEKVASKSGIKGIEALTNDISKPESVLLKIASEKNKREDAKSVSFKDKLNNLPWS</sequence>
<evidence type="ECO:0000313" key="2">
    <source>
        <dbReference type="Proteomes" id="UP000009273"/>
    </source>
</evidence>
<dbReference type="EMBL" id="JN638751">
    <property type="protein sequence ID" value="AEO93290.1"/>
    <property type="molecule type" value="Genomic_DNA"/>
</dbReference>
<dbReference type="RefSeq" id="YP_009015330.1">
    <property type="nucleotide sequence ID" value="NC_023719.1"/>
</dbReference>
<dbReference type="Proteomes" id="UP000009273">
    <property type="component" value="Segment"/>
</dbReference>
<name>G3MB89_9CAUD</name>
<reference evidence="1 2" key="1">
    <citation type="submission" date="2011-09" db="EMBL/GenBank/DDBJ databases">
        <authorList>
            <person name="Pope W.H."/>
            <person name="Pedulla M.L."/>
            <person name="Ford M.E."/>
            <person name="Peebles C.L."/>
            <person name="Hatfull G.H."/>
            <person name="Hendrix R.W."/>
        </authorList>
    </citation>
    <scope>NUCLEOTIDE SEQUENCE [LARGE SCALE GENOMIC DNA]</scope>
    <source>
        <strain evidence="1">G</strain>
    </source>
</reference>
<organism evidence="1 2">
    <name type="scientific">Bacillus phage G</name>
    <dbReference type="NCBI Taxonomy" id="2884420"/>
    <lineage>
        <taxon>Viruses</taxon>
        <taxon>Duplodnaviria</taxon>
        <taxon>Heunggongvirae</taxon>
        <taxon>Uroviricota</taxon>
        <taxon>Caudoviricetes</taxon>
        <taxon>Donellivirus</taxon>
        <taxon>Donellivirus gee</taxon>
    </lineage>
</organism>
<accession>G3MB89</accession>
<evidence type="ECO:0000313" key="1">
    <source>
        <dbReference type="EMBL" id="AEO93290.1"/>
    </source>
</evidence>
<dbReference type="KEGG" id="vg:18563238"/>
<proteinExistence type="predicted"/>
<dbReference type="GeneID" id="18563238"/>
<keyword evidence="2" id="KW-1185">Reference proteome</keyword>
<gene>
    <name evidence="1" type="primary">19</name>
    <name evidence="1" type="ORF">G_19</name>
</gene>
<protein>
    <submittedName>
        <fullName evidence="1">Gp19</fullName>
    </submittedName>
</protein>